<evidence type="ECO:0000313" key="3">
    <source>
        <dbReference type="EMBL" id="PWW23428.1"/>
    </source>
</evidence>
<keyword evidence="4" id="KW-1185">Reference proteome</keyword>
<organism evidence="3 4">
    <name type="scientific">Geodermatophilus normandii</name>
    <dbReference type="NCBI Taxonomy" id="1137989"/>
    <lineage>
        <taxon>Bacteria</taxon>
        <taxon>Bacillati</taxon>
        <taxon>Actinomycetota</taxon>
        <taxon>Actinomycetes</taxon>
        <taxon>Geodermatophilales</taxon>
        <taxon>Geodermatophilaceae</taxon>
        <taxon>Geodermatophilus</taxon>
    </lineage>
</organism>
<name>A0A317QID7_9ACTN</name>
<dbReference type="EMBL" id="QGTX01000001">
    <property type="protein sequence ID" value="PWW23428.1"/>
    <property type="molecule type" value="Genomic_DNA"/>
</dbReference>
<keyword evidence="2" id="KW-0812">Transmembrane</keyword>
<feature type="region of interest" description="Disordered" evidence="1">
    <location>
        <begin position="77"/>
        <end position="105"/>
    </location>
</feature>
<accession>A0A317QID7</accession>
<dbReference type="Proteomes" id="UP000246661">
    <property type="component" value="Unassembled WGS sequence"/>
</dbReference>
<dbReference type="AlphaFoldDB" id="A0A317QID7"/>
<dbReference type="RefSeq" id="WP_146220433.1">
    <property type="nucleotide sequence ID" value="NZ_QGTX01000001.1"/>
</dbReference>
<sequence>MANATTAAPAPLRTERETARRAWPLRAALGVLLVVLAVVAVVTGDLGARLLLGGLGLLAAARGSGLLRSGSVPPGAAAVAGGWPRSPWRSRRPPPPAGSCWPGCR</sequence>
<gene>
    <name evidence="3" type="ORF">JD79_02602</name>
</gene>
<keyword evidence="2" id="KW-0472">Membrane</keyword>
<evidence type="ECO:0000256" key="2">
    <source>
        <dbReference type="SAM" id="Phobius"/>
    </source>
</evidence>
<keyword evidence="2" id="KW-1133">Transmembrane helix</keyword>
<protein>
    <submittedName>
        <fullName evidence="3">Uncharacterized protein</fullName>
    </submittedName>
</protein>
<feature type="compositionally biased region" description="Low complexity" evidence="1">
    <location>
        <begin position="77"/>
        <end position="87"/>
    </location>
</feature>
<comment type="caution">
    <text evidence="3">The sequence shown here is derived from an EMBL/GenBank/DDBJ whole genome shotgun (WGS) entry which is preliminary data.</text>
</comment>
<feature type="transmembrane region" description="Helical" evidence="2">
    <location>
        <begin position="23"/>
        <end position="42"/>
    </location>
</feature>
<proteinExistence type="predicted"/>
<evidence type="ECO:0000313" key="4">
    <source>
        <dbReference type="Proteomes" id="UP000246661"/>
    </source>
</evidence>
<reference evidence="4" key="1">
    <citation type="submission" date="2018-05" db="EMBL/GenBank/DDBJ databases">
        <authorList>
            <person name="Klenk H.-P."/>
            <person name="Huntemann M."/>
            <person name="Clum A."/>
            <person name="Pillay M."/>
            <person name="Palaniappan K."/>
            <person name="Varghese N."/>
            <person name="Mikhailova N."/>
            <person name="Stamatis D."/>
            <person name="Reddy T."/>
            <person name="Daum C."/>
            <person name="Shapiro N."/>
            <person name="Ivanova N."/>
            <person name="Kyrpides N."/>
            <person name="Woyke T."/>
        </authorList>
    </citation>
    <scope>NUCLEOTIDE SEQUENCE [LARGE SCALE GENOMIC DNA]</scope>
    <source>
        <strain evidence="4">DSM 45417</strain>
    </source>
</reference>
<evidence type="ECO:0000256" key="1">
    <source>
        <dbReference type="SAM" id="MobiDB-lite"/>
    </source>
</evidence>